<dbReference type="GO" id="GO:0040037">
    <property type="term" value="P:negative regulation of fibroblast growth factor receptor signaling pathway"/>
    <property type="evidence" value="ECO:0007669"/>
    <property type="project" value="TreeGrafter"/>
</dbReference>
<dbReference type="GO" id="GO:0005829">
    <property type="term" value="C:cytosol"/>
    <property type="evidence" value="ECO:0007669"/>
    <property type="project" value="TreeGrafter"/>
</dbReference>
<evidence type="ECO:0000313" key="3">
    <source>
        <dbReference type="EMBL" id="KAK9728645.1"/>
    </source>
</evidence>
<name>A0AAW1L656_POPJA</name>
<dbReference type="GO" id="GO:0048513">
    <property type="term" value="P:animal organ development"/>
    <property type="evidence" value="ECO:0007669"/>
    <property type="project" value="TreeGrafter"/>
</dbReference>
<organism evidence="3 4">
    <name type="scientific">Popillia japonica</name>
    <name type="common">Japanese beetle</name>
    <dbReference type="NCBI Taxonomy" id="7064"/>
    <lineage>
        <taxon>Eukaryota</taxon>
        <taxon>Metazoa</taxon>
        <taxon>Ecdysozoa</taxon>
        <taxon>Arthropoda</taxon>
        <taxon>Hexapoda</taxon>
        <taxon>Insecta</taxon>
        <taxon>Pterygota</taxon>
        <taxon>Neoptera</taxon>
        <taxon>Endopterygota</taxon>
        <taxon>Coleoptera</taxon>
        <taxon>Polyphaga</taxon>
        <taxon>Scarabaeiformia</taxon>
        <taxon>Scarabaeidae</taxon>
        <taxon>Rutelinae</taxon>
        <taxon>Popillia</taxon>
    </lineage>
</organism>
<dbReference type="PANTHER" id="PTHR12365:SF7">
    <property type="entry name" value="PROTEIN SPROUTY"/>
    <property type="match status" value="1"/>
</dbReference>
<dbReference type="PANTHER" id="PTHR12365">
    <property type="entry name" value="SPROUTY"/>
    <property type="match status" value="1"/>
</dbReference>
<dbReference type="AlphaFoldDB" id="A0AAW1L656"/>
<dbReference type="PROSITE" id="PS51227">
    <property type="entry name" value="SPR"/>
    <property type="match status" value="1"/>
</dbReference>
<evidence type="ECO:0000313" key="4">
    <source>
        <dbReference type="Proteomes" id="UP001458880"/>
    </source>
</evidence>
<evidence type="ECO:0000256" key="2">
    <source>
        <dbReference type="SAM" id="MobiDB-lite"/>
    </source>
</evidence>
<protein>
    <submittedName>
        <fullName evidence="3">Sprouty protein (Spry)</fullName>
    </submittedName>
</protein>
<dbReference type="Pfam" id="PF05210">
    <property type="entry name" value="Sprouty"/>
    <property type="match status" value="1"/>
</dbReference>
<dbReference type="EMBL" id="JASPKY010000168">
    <property type="protein sequence ID" value="KAK9728645.1"/>
    <property type="molecule type" value="Genomic_DNA"/>
</dbReference>
<gene>
    <name evidence="3" type="ORF">QE152_g17089</name>
</gene>
<proteinExistence type="inferred from homology"/>
<comment type="caution">
    <text evidence="3">The sequence shown here is derived from an EMBL/GenBank/DDBJ whole genome shotgun (WGS) entry which is preliminary data.</text>
</comment>
<dbReference type="InterPro" id="IPR007875">
    <property type="entry name" value="Sprouty"/>
</dbReference>
<comment type="similarity">
    <text evidence="1">Belongs to the sprouty family.</text>
</comment>
<accession>A0AAW1L656</accession>
<feature type="region of interest" description="Disordered" evidence="2">
    <location>
        <begin position="1"/>
        <end position="52"/>
    </location>
</feature>
<dbReference type="GO" id="GO:0046580">
    <property type="term" value="P:negative regulation of Ras protein signal transduction"/>
    <property type="evidence" value="ECO:0007669"/>
    <property type="project" value="TreeGrafter"/>
</dbReference>
<dbReference type="InterPro" id="IPR051192">
    <property type="entry name" value="Sprouty_domain"/>
</dbReference>
<dbReference type="Proteomes" id="UP001458880">
    <property type="component" value="Unassembled WGS sequence"/>
</dbReference>
<reference evidence="3 4" key="1">
    <citation type="journal article" date="2024" name="BMC Genomics">
        <title>De novo assembly and annotation of Popillia japonica's genome with initial clues to its potential as an invasive pest.</title>
        <authorList>
            <person name="Cucini C."/>
            <person name="Boschi S."/>
            <person name="Funari R."/>
            <person name="Cardaioli E."/>
            <person name="Iannotti N."/>
            <person name="Marturano G."/>
            <person name="Paoli F."/>
            <person name="Bruttini M."/>
            <person name="Carapelli A."/>
            <person name="Frati F."/>
            <person name="Nardi F."/>
        </authorList>
    </citation>
    <scope>NUCLEOTIDE SEQUENCE [LARGE SCALE GENOMIC DNA]</scope>
    <source>
        <strain evidence="3">DMR45628</strain>
    </source>
</reference>
<evidence type="ECO:0000256" key="1">
    <source>
        <dbReference type="ARBA" id="ARBA00010964"/>
    </source>
</evidence>
<sequence>MANHGGPTSPPRAHRPRAPIMSVPPPLTAPLAPLRPPPPVTLTAPRPESERATNEYVENPFVSRGGHAATVEVPLAAHQQPPSSATALQRPQRLVIPPPAPPVTKQPTTVSFRKEQHQQQPGECTARRSIMCPECGRCRCDSCQQPRPLPECWICNNNYLCSADAIIDYASCLCCVKGVFYHCSESDGGESCANDPCGCGPERRAARWGCLTVLSCVLPCLLLYWPLQCGKKSVEACYSRHSRQGCRCRPPLNTPEKRLLDGSPDF</sequence>
<feature type="compositionally biased region" description="Pro residues" evidence="2">
    <location>
        <begin position="22"/>
        <end position="40"/>
    </location>
</feature>
<keyword evidence="4" id="KW-1185">Reference proteome</keyword>
<dbReference type="GO" id="GO:0016020">
    <property type="term" value="C:membrane"/>
    <property type="evidence" value="ECO:0007669"/>
    <property type="project" value="InterPro"/>
</dbReference>